<keyword evidence="2" id="KW-1185">Reference proteome</keyword>
<dbReference type="OrthoDB" id="564699at2"/>
<comment type="caution">
    <text evidence="1">The sequence shown here is derived from an EMBL/GenBank/DDBJ whole genome shotgun (WGS) entry which is preliminary data.</text>
</comment>
<evidence type="ECO:0000313" key="2">
    <source>
        <dbReference type="Proteomes" id="UP000318413"/>
    </source>
</evidence>
<organism evidence="1 2">
    <name type="scientific">Sphingomonas oligophenolica</name>
    <dbReference type="NCBI Taxonomy" id="301154"/>
    <lineage>
        <taxon>Bacteria</taxon>
        <taxon>Pseudomonadati</taxon>
        <taxon>Pseudomonadota</taxon>
        <taxon>Alphaproteobacteria</taxon>
        <taxon>Sphingomonadales</taxon>
        <taxon>Sphingomonadaceae</taxon>
        <taxon>Sphingomonas</taxon>
    </lineage>
</organism>
<dbReference type="InterPro" id="IPR021251">
    <property type="entry name" value="DUF2793"/>
</dbReference>
<evidence type="ECO:0000313" key="1">
    <source>
        <dbReference type="EMBL" id="TPG15384.1"/>
    </source>
</evidence>
<name>A0A502CRT6_9SPHN</name>
<sequence length="166" mass="17176">MENTSARLDLPLIVPGQAGKDLVHNEALTQLAFLIQPAVLAVGATVPPSAPAPGEAWILGDDPTGEWAGQAHSIAGWTAGGWRFVAPTEGMAAWSIPNRLTVRFDQGSWTIGVIAAARLTIAGTQSIGPAQPITEPDGGTVIDLESRTSISAILGVLRFHGLIAPS</sequence>
<proteinExistence type="predicted"/>
<dbReference type="AlphaFoldDB" id="A0A502CRT6"/>
<dbReference type="EMBL" id="RCZK01000001">
    <property type="protein sequence ID" value="TPG15384.1"/>
    <property type="molecule type" value="Genomic_DNA"/>
</dbReference>
<dbReference type="Proteomes" id="UP000318413">
    <property type="component" value="Unassembled WGS sequence"/>
</dbReference>
<accession>A0A502CRT6</accession>
<dbReference type="RefSeq" id="WP_140866258.1">
    <property type="nucleotide sequence ID" value="NZ_RCZK01000001.1"/>
</dbReference>
<protein>
    <submittedName>
        <fullName evidence="1">DUF2793 domain-containing protein</fullName>
    </submittedName>
</protein>
<dbReference type="Pfam" id="PF10983">
    <property type="entry name" value="DUF2793"/>
    <property type="match status" value="1"/>
</dbReference>
<gene>
    <name evidence="1" type="ORF">EAH84_00815</name>
</gene>
<reference evidence="1 2" key="1">
    <citation type="journal article" date="2019" name="Environ. Microbiol.">
        <title>Species interactions and distinct microbial communities in high Arctic permafrost affected cryosols are associated with the CH4 and CO2 gas fluxes.</title>
        <authorList>
            <person name="Altshuler I."/>
            <person name="Hamel J."/>
            <person name="Turney S."/>
            <person name="Magnuson E."/>
            <person name="Levesque R."/>
            <person name="Greer C."/>
            <person name="Whyte L.G."/>
        </authorList>
    </citation>
    <scope>NUCLEOTIDE SEQUENCE [LARGE SCALE GENOMIC DNA]</scope>
    <source>
        <strain evidence="1 2">S5.1</strain>
    </source>
</reference>